<proteinExistence type="predicted"/>
<sequence>MTEVSLIKRKRWSRKQVLWALAIAILATALALLVSVNLVGPEKRLRQLPPHAYSVTDRQFRREMAVALGPAILEGNRVEALQNGDEIFPAMLQAIAAAQRSITFETYIYWSGRIGQQFSAALSERARAGVRVHVTLDWLGSTKMDEDLLRQMRQAGVRIEQYRPIRWYTWDRLNNRTHRKLLVVDGRVAFTGGVGIADQWLGRAQDAEHWRESHFRVEGPVVGQFQAAFNDNWIKMTGQALRGPEYFPPLAPVGSTEAQLFLSSPASGSESMHLMYLMAIAASDREIDLAASYFVPDDLILLALLQARHRGVRIRILVPGVHTDSEVVRYASKAQWGRLLDAGVEFYEYRPTMMHVKLLIVDGEFVSVGSTNFDIRSFRLNDEASLNLFDREFAGRMQAVFERDLEDSSVYTAAMWRERPLGQRIGELLVRPLRAQL</sequence>
<reference evidence="3" key="1">
    <citation type="submission" date="2024-06" db="EMBL/GenBank/DDBJ databases">
        <authorList>
            <person name="Li S."/>
        </authorList>
    </citation>
    <scope>NUCLEOTIDE SEQUENCE</scope>
    <source>
        <strain evidence="3">SR10</strain>
    </source>
</reference>
<dbReference type="GO" id="GO:0032049">
    <property type="term" value="P:cardiolipin biosynthetic process"/>
    <property type="evidence" value="ECO:0007669"/>
    <property type="project" value="UniProtKB-ARBA"/>
</dbReference>
<dbReference type="CDD" id="cd09159">
    <property type="entry name" value="PLDc_ybhO_like_2"/>
    <property type="match status" value="1"/>
</dbReference>
<evidence type="ECO:0000313" key="3">
    <source>
        <dbReference type="EMBL" id="XCO74564.1"/>
    </source>
</evidence>
<protein>
    <submittedName>
        <fullName evidence="3">Phospholipase D-like domain-containing protein</fullName>
    </submittedName>
</protein>
<dbReference type="Gene3D" id="3.30.870.10">
    <property type="entry name" value="Endonuclease Chain A"/>
    <property type="match status" value="2"/>
</dbReference>
<dbReference type="PANTHER" id="PTHR21248">
    <property type="entry name" value="CARDIOLIPIN SYNTHASE"/>
    <property type="match status" value="1"/>
</dbReference>
<evidence type="ECO:0000259" key="2">
    <source>
        <dbReference type="PROSITE" id="PS50035"/>
    </source>
</evidence>
<name>A0AAU8MT56_9GAMM</name>
<dbReference type="InterPro" id="IPR025202">
    <property type="entry name" value="PLD-like_dom"/>
</dbReference>
<dbReference type="AlphaFoldDB" id="A0AAU8MT56"/>
<accession>A0AAU8MT56</accession>
<dbReference type="Pfam" id="PF13091">
    <property type="entry name" value="PLDc_2"/>
    <property type="match status" value="2"/>
</dbReference>
<feature type="domain" description="PLD phosphodiesterase" evidence="2">
    <location>
        <begin position="350"/>
        <end position="377"/>
    </location>
</feature>
<keyword evidence="1" id="KW-1133">Transmembrane helix</keyword>
<dbReference type="EMBL" id="CP159925">
    <property type="protein sequence ID" value="XCO74564.1"/>
    <property type="molecule type" value="Genomic_DNA"/>
</dbReference>
<dbReference type="PANTHER" id="PTHR21248:SF22">
    <property type="entry name" value="PHOSPHOLIPASE D"/>
    <property type="match status" value="1"/>
</dbReference>
<organism evidence="3">
    <name type="scientific">Lysobacter firmicutimachus</name>
    <dbReference type="NCBI Taxonomy" id="1792846"/>
    <lineage>
        <taxon>Bacteria</taxon>
        <taxon>Pseudomonadati</taxon>
        <taxon>Pseudomonadota</taxon>
        <taxon>Gammaproteobacteria</taxon>
        <taxon>Lysobacterales</taxon>
        <taxon>Lysobacteraceae</taxon>
        <taxon>Lysobacter</taxon>
    </lineage>
</organism>
<keyword evidence="1" id="KW-0812">Transmembrane</keyword>
<dbReference type="GO" id="GO:0016020">
    <property type="term" value="C:membrane"/>
    <property type="evidence" value="ECO:0007669"/>
    <property type="project" value="TreeGrafter"/>
</dbReference>
<dbReference type="CDD" id="cd09110">
    <property type="entry name" value="PLDc_CLS_1"/>
    <property type="match status" value="1"/>
</dbReference>
<dbReference type="SMART" id="SM00155">
    <property type="entry name" value="PLDc"/>
    <property type="match status" value="2"/>
</dbReference>
<dbReference type="SUPFAM" id="SSF56024">
    <property type="entry name" value="Phospholipase D/nuclease"/>
    <property type="match status" value="2"/>
</dbReference>
<evidence type="ECO:0000256" key="1">
    <source>
        <dbReference type="SAM" id="Phobius"/>
    </source>
</evidence>
<dbReference type="InterPro" id="IPR001736">
    <property type="entry name" value="PLipase_D/transphosphatidylase"/>
</dbReference>
<dbReference type="PROSITE" id="PS50035">
    <property type="entry name" value="PLD"/>
    <property type="match status" value="2"/>
</dbReference>
<keyword evidence="1" id="KW-0472">Membrane</keyword>
<dbReference type="GO" id="GO:0008808">
    <property type="term" value="F:cardiolipin synthase activity"/>
    <property type="evidence" value="ECO:0007669"/>
    <property type="project" value="TreeGrafter"/>
</dbReference>
<gene>
    <name evidence="3" type="ORF">ABU614_19635</name>
</gene>
<feature type="domain" description="PLD phosphodiesterase" evidence="2">
    <location>
        <begin position="173"/>
        <end position="200"/>
    </location>
</feature>
<feature type="transmembrane region" description="Helical" evidence="1">
    <location>
        <begin position="17"/>
        <end position="40"/>
    </location>
</feature>